<dbReference type="SUPFAM" id="SSF55159">
    <property type="entry name" value="eIF1-like"/>
    <property type="match status" value="1"/>
</dbReference>
<keyword evidence="2" id="KW-0396">Initiation factor</keyword>
<protein>
    <recommendedName>
        <fullName evidence="6">SUI1 domain-containing protein</fullName>
    </recommendedName>
</protein>
<sequence>MTRIGDKPDGNNADRFHSHRYKASHVQSIQSFDTFTDATKGDNLLPAGTEDTIHIRIQQRNGRKALIIVQETADDYDKKKLETAFKKKFACSGTVIEYPEYGEVIQVTEENKFQFLLEINIFEGRTVEGPWHLK</sequence>
<dbReference type="EMBL" id="JAAGNN010000006">
    <property type="protein sequence ID" value="KAF4088069.1"/>
    <property type="molecule type" value="Genomic_DNA"/>
</dbReference>
<evidence type="ECO:0000256" key="3">
    <source>
        <dbReference type="ARBA" id="ARBA00022553"/>
    </source>
</evidence>
<dbReference type="InterPro" id="IPR005874">
    <property type="entry name" value="SUI1_euk"/>
</dbReference>
<evidence type="ECO:0000313" key="8">
    <source>
        <dbReference type="Proteomes" id="UP000593565"/>
    </source>
</evidence>
<dbReference type="PANTHER" id="PTHR10388">
    <property type="entry name" value="EUKARYOTIC TRANSLATION INITIATION FACTOR SUI1"/>
    <property type="match status" value="1"/>
</dbReference>
<evidence type="ECO:0000256" key="5">
    <source>
        <dbReference type="ARBA" id="ARBA00022990"/>
    </source>
</evidence>
<dbReference type="Pfam" id="PF01253">
    <property type="entry name" value="SUI1"/>
    <property type="match status" value="1"/>
</dbReference>
<comment type="caution">
    <text evidence="7">The sequence shown here is derived from an EMBL/GenBank/DDBJ whole genome shotgun (WGS) entry which is preliminary data.</text>
</comment>
<evidence type="ECO:0000256" key="4">
    <source>
        <dbReference type="ARBA" id="ARBA00022917"/>
    </source>
</evidence>
<dbReference type="Proteomes" id="UP000593565">
    <property type="component" value="Unassembled WGS sequence"/>
</dbReference>
<evidence type="ECO:0000256" key="2">
    <source>
        <dbReference type="ARBA" id="ARBA00022540"/>
    </source>
</evidence>
<reference evidence="7 8" key="1">
    <citation type="submission" date="2020-02" db="EMBL/GenBank/DDBJ databases">
        <title>A chromosome-scale genome assembly of the black bullhead catfish (Ameiurus melas).</title>
        <authorList>
            <person name="Wen M."/>
            <person name="Zham M."/>
            <person name="Cabau C."/>
            <person name="Klopp C."/>
            <person name="Donnadieu C."/>
            <person name="Roques C."/>
            <person name="Bouchez O."/>
            <person name="Lampietro C."/>
            <person name="Jouanno E."/>
            <person name="Herpin A."/>
            <person name="Louis A."/>
            <person name="Berthelot C."/>
            <person name="Parey E."/>
            <person name="Roest-Crollius H."/>
            <person name="Braasch I."/>
            <person name="Postlethwait J."/>
            <person name="Robinson-Rechavi M."/>
            <person name="Echchiki A."/>
            <person name="Begum T."/>
            <person name="Montfort J."/>
            <person name="Schartl M."/>
            <person name="Bobe J."/>
            <person name="Guiguen Y."/>
        </authorList>
    </citation>
    <scope>NUCLEOTIDE SEQUENCE [LARGE SCALE GENOMIC DNA]</scope>
    <source>
        <strain evidence="7">M_S1</strain>
        <tissue evidence="7">Blood</tissue>
    </source>
</reference>
<dbReference type="FunFam" id="3.30.780.10:FF:000003">
    <property type="entry name" value="Eukaryotic translation initiation factor 1b"/>
    <property type="match status" value="1"/>
</dbReference>
<dbReference type="CDD" id="cd11566">
    <property type="entry name" value="eIF1_SUI1"/>
    <property type="match status" value="1"/>
</dbReference>
<evidence type="ECO:0000259" key="6">
    <source>
        <dbReference type="PROSITE" id="PS50296"/>
    </source>
</evidence>
<dbReference type="GO" id="GO:0010468">
    <property type="term" value="P:regulation of gene expression"/>
    <property type="evidence" value="ECO:0007669"/>
    <property type="project" value="UniProtKB-ARBA"/>
</dbReference>
<keyword evidence="5" id="KW-0007">Acetylation</keyword>
<comment type="similarity">
    <text evidence="1">Belongs to the SUI1 family.</text>
</comment>
<keyword evidence="3" id="KW-0597">Phosphoprotein</keyword>
<dbReference type="InterPro" id="IPR001950">
    <property type="entry name" value="SUI1"/>
</dbReference>
<keyword evidence="8" id="KW-1185">Reference proteome</keyword>
<organism evidence="7 8">
    <name type="scientific">Ameiurus melas</name>
    <name type="common">Black bullhead</name>
    <name type="synonym">Silurus melas</name>
    <dbReference type="NCBI Taxonomy" id="219545"/>
    <lineage>
        <taxon>Eukaryota</taxon>
        <taxon>Metazoa</taxon>
        <taxon>Chordata</taxon>
        <taxon>Craniata</taxon>
        <taxon>Vertebrata</taxon>
        <taxon>Euteleostomi</taxon>
        <taxon>Actinopterygii</taxon>
        <taxon>Neopterygii</taxon>
        <taxon>Teleostei</taxon>
        <taxon>Ostariophysi</taxon>
        <taxon>Siluriformes</taxon>
        <taxon>Ictaluridae</taxon>
        <taxon>Ameiurus</taxon>
    </lineage>
</organism>
<gene>
    <name evidence="7" type="ORF">AMELA_G00078680</name>
</gene>
<dbReference type="GO" id="GO:0080090">
    <property type="term" value="P:regulation of primary metabolic process"/>
    <property type="evidence" value="ECO:0007669"/>
    <property type="project" value="UniProtKB-ARBA"/>
</dbReference>
<dbReference type="Gene3D" id="3.30.780.10">
    <property type="entry name" value="SUI1-like domain"/>
    <property type="match status" value="1"/>
</dbReference>
<dbReference type="GO" id="GO:0003743">
    <property type="term" value="F:translation initiation factor activity"/>
    <property type="evidence" value="ECO:0007669"/>
    <property type="project" value="UniProtKB-KW"/>
</dbReference>
<keyword evidence="4" id="KW-0648">Protein biosynthesis</keyword>
<evidence type="ECO:0000313" key="7">
    <source>
        <dbReference type="EMBL" id="KAF4088069.1"/>
    </source>
</evidence>
<dbReference type="PROSITE" id="PS50296">
    <property type="entry name" value="SUI1"/>
    <property type="match status" value="1"/>
</dbReference>
<accession>A0A7J6B120</accession>
<name>A0A7J6B120_AMEME</name>
<dbReference type="AlphaFoldDB" id="A0A7J6B120"/>
<feature type="domain" description="SUI1" evidence="6">
    <location>
        <begin position="53"/>
        <end position="107"/>
    </location>
</feature>
<evidence type="ECO:0000256" key="1">
    <source>
        <dbReference type="ARBA" id="ARBA00005422"/>
    </source>
</evidence>
<dbReference type="InterPro" id="IPR036877">
    <property type="entry name" value="SUI1_dom_sf"/>
</dbReference>
<proteinExistence type="inferred from homology"/>